<gene>
    <name evidence="1" type="ORF">L3X38_010820</name>
</gene>
<reference evidence="1 2" key="1">
    <citation type="journal article" date="2022" name="G3 (Bethesda)">
        <title>Whole-genome sequence and methylome profiling of the almond [Prunus dulcis (Mill.) D.A. Webb] cultivar 'Nonpareil'.</title>
        <authorList>
            <person name="D'Amico-Willman K.M."/>
            <person name="Ouma W.Z."/>
            <person name="Meulia T."/>
            <person name="Sideli G.M."/>
            <person name="Gradziel T.M."/>
            <person name="Fresnedo-Ramirez J."/>
        </authorList>
    </citation>
    <scope>NUCLEOTIDE SEQUENCE [LARGE SCALE GENOMIC DNA]</scope>
    <source>
        <strain evidence="1">Clone GOH B32 T37-40</strain>
    </source>
</reference>
<protein>
    <submittedName>
        <fullName evidence="1">Uncharacterized protein</fullName>
    </submittedName>
</protein>
<proteinExistence type="predicted"/>
<comment type="caution">
    <text evidence="1">The sequence shown here is derived from an EMBL/GenBank/DDBJ whole genome shotgun (WGS) entry which is preliminary data.</text>
</comment>
<keyword evidence="2" id="KW-1185">Reference proteome</keyword>
<sequence length="77" mass="8783">MSLIFIRICESNPFPATPLTIVVNKDSRHASKGSRALGTSDEIMVLKYWRMPKVNWCVHLRIVEFLPLGCLLELLGR</sequence>
<dbReference type="AlphaFoldDB" id="A0AAD4WGK5"/>
<accession>A0AAD4WGK5</accession>
<dbReference type="Proteomes" id="UP001054821">
    <property type="component" value="Chromosome 2"/>
</dbReference>
<dbReference type="EMBL" id="JAJFAZ020000002">
    <property type="protein sequence ID" value="KAI5342944.1"/>
    <property type="molecule type" value="Genomic_DNA"/>
</dbReference>
<name>A0AAD4WGK5_PRUDU</name>
<evidence type="ECO:0000313" key="2">
    <source>
        <dbReference type="Proteomes" id="UP001054821"/>
    </source>
</evidence>
<organism evidence="1 2">
    <name type="scientific">Prunus dulcis</name>
    <name type="common">Almond</name>
    <name type="synonym">Amygdalus dulcis</name>
    <dbReference type="NCBI Taxonomy" id="3755"/>
    <lineage>
        <taxon>Eukaryota</taxon>
        <taxon>Viridiplantae</taxon>
        <taxon>Streptophyta</taxon>
        <taxon>Embryophyta</taxon>
        <taxon>Tracheophyta</taxon>
        <taxon>Spermatophyta</taxon>
        <taxon>Magnoliopsida</taxon>
        <taxon>eudicotyledons</taxon>
        <taxon>Gunneridae</taxon>
        <taxon>Pentapetalae</taxon>
        <taxon>rosids</taxon>
        <taxon>fabids</taxon>
        <taxon>Rosales</taxon>
        <taxon>Rosaceae</taxon>
        <taxon>Amygdaloideae</taxon>
        <taxon>Amygdaleae</taxon>
        <taxon>Prunus</taxon>
    </lineage>
</organism>
<evidence type="ECO:0000313" key="1">
    <source>
        <dbReference type="EMBL" id="KAI5342944.1"/>
    </source>
</evidence>